<feature type="domain" description="AAA" evidence="17">
    <location>
        <begin position="535"/>
        <end position="692"/>
    </location>
</feature>
<keyword evidence="12" id="KW-0829">Tyrosine-protein kinase</keyword>
<evidence type="ECO:0000256" key="3">
    <source>
        <dbReference type="ARBA" id="ARBA00022475"/>
    </source>
</evidence>
<dbReference type="RefSeq" id="WP_111811542.1">
    <property type="nucleotide sequence ID" value="NZ_JAATNE010000003.1"/>
</dbReference>
<dbReference type="EMBL" id="MN148384">
    <property type="protein sequence ID" value="QGW59109.1"/>
    <property type="molecule type" value="Genomic_DNA"/>
</dbReference>
<feature type="domain" description="Tyrosine-protein kinase G-rich" evidence="18">
    <location>
        <begin position="378"/>
        <end position="459"/>
    </location>
</feature>
<dbReference type="Gene3D" id="3.40.50.300">
    <property type="entry name" value="P-loop containing nucleotide triphosphate hydrolases"/>
    <property type="match status" value="1"/>
</dbReference>
<dbReference type="FunFam" id="3.40.50.300:FF:000527">
    <property type="entry name" value="Tyrosine-protein kinase etk"/>
    <property type="match status" value="1"/>
</dbReference>
<dbReference type="InterPro" id="IPR027417">
    <property type="entry name" value="P-loop_NTPase"/>
</dbReference>
<evidence type="ECO:0000259" key="17">
    <source>
        <dbReference type="Pfam" id="PF13614"/>
    </source>
</evidence>
<keyword evidence="9" id="KW-0067">ATP-binding</keyword>
<evidence type="ECO:0000256" key="1">
    <source>
        <dbReference type="ARBA" id="ARBA00004429"/>
    </source>
</evidence>
<keyword evidence="8" id="KW-0418">Kinase</keyword>
<dbReference type="CDD" id="cd05387">
    <property type="entry name" value="BY-kinase"/>
    <property type="match status" value="1"/>
</dbReference>
<keyword evidence="14" id="KW-0175">Coiled coil</keyword>
<dbReference type="InterPro" id="IPR005702">
    <property type="entry name" value="Wzc-like_C"/>
</dbReference>
<dbReference type="PANTHER" id="PTHR32309">
    <property type="entry name" value="TYROSINE-PROTEIN KINASE"/>
    <property type="match status" value="1"/>
</dbReference>
<dbReference type="GO" id="GO:0004713">
    <property type="term" value="F:protein tyrosine kinase activity"/>
    <property type="evidence" value="ECO:0007669"/>
    <property type="project" value="UniProtKB-KW"/>
</dbReference>
<protein>
    <submittedName>
        <fullName evidence="19">Wzc</fullName>
    </submittedName>
</protein>
<dbReference type="GO" id="GO:0042802">
    <property type="term" value="F:identical protein binding"/>
    <property type="evidence" value="ECO:0007669"/>
    <property type="project" value="UniProtKB-ARBA"/>
</dbReference>
<evidence type="ECO:0000256" key="8">
    <source>
        <dbReference type="ARBA" id="ARBA00022777"/>
    </source>
</evidence>
<proteinExistence type="inferred from homology"/>
<evidence type="ECO:0000256" key="7">
    <source>
        <dbReference type="ARBA" id="ARBA00022741"/>
    </source>
</evidence>
<evidence type="ECO:0000259" key="18">
    <source>
        <dbReference type="Pfam" id="PF13807"/>
    </source>
</evidence>
<dbReference type="Pfam" id="PF13614">
    <property type="entry name" value="AAA_31"/>
    <property type="match status" value="1"/>
</dbReference>
<evidence type="ECO:0000256" key="6">
    <source>
        <dbReference type="ARBA" id="ARBA00022692"/>
    </source>
</evidence>
<keyword evidence="11 15" id="KW-0472">Membrane</keyword>
<dbReference type="Gene3D" id="1.10.287.1490">
    <property type="match status" value="1"/>
</dbReference>
<dbReference type="InterPro" id="IPR032807">
    <property type="entry name" value="GNVR"/>
</dbReference>
<dbReference type="GO" id="GO:0005524">
    <property type="term" value="F:ATP binding"/>
    <property type="evidence" value="ECO:0007669"/>
    <property type="project" value="UniProtKB-KW"/>
</dbReference>
<feature type="coiled-coil region" evidence="14">
    <location>
        <begin position="280"/>
        <end position="307"/>
    </location>
</feature>
<evidence type="ECO:0000256" key="14">
    <source>
        <dbReference type="SAM" id="Coils"/>
    </source>
</evidence>
<feature type="transmembrane region" description="Helical" evidence="15">
    <location>
        <begin position="23"/>
        <end position="43"/>
    </location>
</feature>
<dbReference type="InterPro" id="IPR050445">
    <property type="entry name" value="Bact_polysacc_biosynth/exp"/>
</dbReference>
<evidence type="ECO:0000256" key="13">
    <source>
        <dbReference type="ARBA" id="ARBA00053015"/>
    </source>
</evidence>
<dbReference type="PANTHER" id="PTHR32309:SF32">
    <property type="entry name" value="TYROSINE-PROTEIN KINASE ETK-RELATED"/>
    <property type="match status" value="1"/>
</dbReference>
<evidence type="ECO:0000256" key="5">
    <source>
        <dbReference type="ARBA" id="ARBA00022679"/>
    </source>
</evidence>
<comment type="similarity">
    <text evidence="2">Belongs to the etk/wzc family.</text>
</comment>
<keyword evidence="4" id="KW-0997">Cell inner membrane</keyword>
<sequence length="728" mass="81496">MNQQNTNTEDTIDLKELFFSLIAQWKLIALCVILSVVCALLYLRVTPDTYSVDALVQVEDSKGASAALLGDLSQMIEQKSPAQAEIEILKSRLVLGSVIKDLHLNVQVSSTENTLTHRLLSDTDYKTEYTTKSVIFKDGLKSFDIRQFEIPAYYLDKNLLLDFDKQSFHLTDPKTNKVILNAPLNQTNHITGPHGLWKVSIFTKDYLDTTYNIIKLSLPAAVDAISSNYGVAERGKLTGVLGLNYQGQDKEHITKVLNAILATYSAQNIERRSAESAQTLKFLDEQLPDLKKQLDDAERQFNKFRQQYNTVDVTKESELYLTQSITLETKKAELEQKQAEMAAKYTAEHPAMREINGQLAAINKQIGELNSTLKQLPDVQRQYLQLYREVEVKTQLYTALLNSYQQLRIAKAGEIGNVRIVDTAVEPVKPIKPKKLLVLILSVFIGGFIGALIALLRNMLRTGVKDSGQIENDLDLPVYATVPRSPIQETRMSILKKKKSIPILAVKNSDDIAIESLRSIRTAIHFALANAKNNIIMIAGPSPEVGKSFISTNLATIFAQGDKRVLLIDADMRRGYMHKYFDVDVKPGLSELLSGQADLQKVLHKTQVANLDVITRGKSPTNPSEILSSNQFKELLEQLQSQYDHIIIDTPPVLAVTDGIIISQYTGVNLIVARYAKSQMKELELTVNRFEQAGVKVNGFILNDIQRASAGYGYGYNYAYAYKAQKED</sequence>
<evidence type="ECO:0000259" key="16">
    <source>
        <dbReference type="Pfam" id="PF02706"/>
    </source>
</evidence>
<evidence type="ECO:0000256" key="12">
    <source>
        <dbReference type="ARBA" id="ARBA00023137"/>
    </source>
</evidence>
<organism evidence="19">
    <name type="scientific">Acinetobacter baumannii</name>
    <dbReference type="NCBI Taxonomy" id="470"/>
    <lineage>
        <taxon>Bacteria</taxon>
        <taxon>Pseudomonadati</taxon>
        <taxon>Pseudomonadota</taxon>
        <taxon>Gammaproteobacteria</taxon>
        <taxon>Moraxellales</taxon>
        <taxon>Moraxellaceae</taxon>
        <taxon>Acinetobacter</taxon>
        <taxon>Acinetobacter calcoaceticus/baumannii complex</taxon>
    </lineage>
</organism>
<dbReference type="SUPFAM" id="SSF52540">
    <property type="entry name" value="P-loop containing nucleoside triphosphate hydrolases"/>
    <property type="match status" value="1"/>
</dbReference>
<dbReference type="AlphaFoldDB" id="A0A6B9DAB1"/>
<evidence type="ECO:0000256" key="2">
    <source>
        <dbReference type="ARBA" id="ARBA00008883"/>
    </source>
</evidence>
<feature type="domain" description="Polysaccharide chain length determinant N-terminal" evidence="16">
    <location>
        <begin position="10"/>
        <end position="102"/>
    </location>
</feature>
<gene>
    <name evidence="19" type="primary">wzc</name>
</gene>
<evidence type="ECO:0000313" key="19">
    <source>
        <dbReference type="EMBL" id="QGW59109.1"/>
    </source>
</evidence>
<dbReference type="InterPro" id="IPR025669">
    <property type="entry name" value="AAA_dom"/>
</dbReference>
<feature type="transmembrane region" description="Helical" evidence="15">
    <location>
        <begin position="436"/>
        <end position="456"/>
    </location>
</feature>
<dbReference type="Pfam" id="PF02706">
    <property type="entry name" value="Wzz"/>
    <property type="match status" value="1"/>
</dbReference>
<dbReference type="GO" id="GO:0005886">
    <property type="term" value="C:plasma membrane"/>
    <property type="evidence" value="ECO:0007669"/>
    <property type="project" value="UniProtKB-SubCell"/>
</dbReference>
<evidence type="ECO:0000256" key="10">
    <source>
        <dbReference type="ARBA" id="ARBA00022989"/>
    </source>
</evidence>
<evidence type="ECO:0000256" key="11">
    <source>
        <dbReference type="ARBA" id="ARBA00023136"/>
    </source>
</evidence>
<reference evidence="19" key="1">
    <citation type="submission" date="2019-07" db="EMBL/GenBank/DDBJ databases">
        <title>Sequence of the Acinetobacter baumannii KL51 capsule biosynthesis gene cluster.</title>
        <authorList>
            <person name="Kenyon J.J."/>
            <person name="Hall R.M."/>
            <person name="Holt K.E."/>
            <person name="Baker S."/>
        </authorList>
    </citation>
    <scope>NUCLEOTIDE SEQUENCE</scope>
</reference>
<keyword evidence="3" id="KW-1003">Cell membrane</keyword>
<keyword evidence="6 15" id="KW-0812">Transmembrane</keyword>
<name>A0A6B9DAB1_ACIBA</name>
<dbReference type="InterPro" id="IPR003856">
    <property type="entry name" value="LPS_length_determ_N"/>
</dbReference>
<evidence type="ECO:0000256" key="9">
    <source>
        <dbReference type="ARBA" id="ARBA00022840"/>
    </source>
</evidence>
<keyword evidence="5" id="KW-0808">Transferase</keyword>
<keyword evidence="10 15" id="KW-1133">Transmembrane helix</keyword>
<comment type="catalytic activity">
    <reaction evidence="13">
        <text>L-tyrosyl-[protein] + ATP = O-phospho-L-tyrosyl-[protein] + ADP + H(+)</text>
        <dbReference type="Rhea" id="RHEA:10596"/>
        <dbReference type="Rhea" id="RHEA-COMP:10136"/>
        <dbReference type="Rhea" id="RHEA-COMP:20101"/>
        <dbReference type="ChEBI" id="CHEBI:15378"/>
        <dbReference type="ChEBI" id="CHEBI:30616"/>
        <dbReference type="ChEBI" id="CHEBI:46858"/>
        <dbReference type="ChEBI" id="CHEBI:61978"/>
        <dbReference type="ChEBI" id="CHEBI:456216"/>
    </reaction>
</comment>
<accession>A0A6B9DAB1</accession>
<dbReference type="NCBIfam" id="TIGR01007">
    <property type="entry name" value="eps_fam"/>
    <property type="match status" value="1"/>
</dbReference>
<comment type="subcellular location">
    <subcellularLocation>
        <location evidence="1">Cell inner membrane</location>
        <topology evidence="1">Multi-pass membrane protein</topology>
    </subcellularLocation>
</comment>
<evidence type="ECO:0000256" key="15">
    <source>
        <dbReference type="SAM" id="Phobius"/>
    </source>
</evidence>
<dbReference type="Pfam" id="PF13807">
    <property type="entry name" value="GNVR"/>
    <property type="match status" value="1"/>
</dbReference>
<keyword evidence="7" id="KW-0547">Nucleotide-binding</keyword>
<evidence type="ECO:0000256" key="4">
    <source>
        <dbReference type="ARBA" id="ARBA00022519"/>
    </source>
</evidence>